<reference evidence="3" key="1">
    <citation type="submission" date="2022-10" db="EMBL/GenBank/DDBJ databases">
        <title>Genome assembly of Pristionchus species.</title>
        <authorList>
            <person name="Yoshida K."/>
            <person name="Sommer R.J."/>
        </authorList>
    </citation>
    <scope>NUCLEOTIDE SEQUENCE [LARGE SCALE GENOMIC DNA]</scope>
    <source>
        <strain evidence="3">RS5460</strain>
    </source>
</reference>
<evidence type="ECO:0000313" key="2">
    <source>
        <dbReference type="EMBL" id="GMR60254.1"/>
    </source>
</evidence>
<name>A0AAN5ID64_9BILA</name>
<keyword evidence="1" id="KW-0732">Signal</keyword>
<dbReference type="Proteomes" id="UP001328107">
    <property type="component" value="Unassembled WGS sequence"/>
</dbReference>
<feature type="chain" id="PRO_5043028573" description="Carrier domain-containing protein" evidence="1">
    <location>
        <begin position="21"/>
        <end position="124"/>
    </location>
</feature>
<dbReference type="AlphaFoldDB" id="A0AAN5ID64"/>
<protein>
    <recommendedName>
        <fullName evidence="4">Carrier domain-containing protein</fullName>
    </recommendedName>
</protein>
<gene>
    <name evidence="2" type="ORF">PMAYCL1PPCAC_30449</name>
</gene>
<accession>A0AAN5ID64</accession>
<feature type="non-terminal residue" evidence="2">
    <location>
        <position position="1"/>
    </location>
</feature>
<evidence type="ECO:0000313" key="3">
    <source>
        <dbReference type="Proteomes" id="UP001328107"/>
    </source>
</evidence>
<feature type="signal peptide" evidence="1">
    <location>
        <begin position="1"/>
        <end position="20"/>
    </location>
</feature>
<evidence type="ECO:0000256" key="1">
    <source>
        <dbReference type="SAM" id="SignalP"/>
    </source>
</evidence>
<proteinExistence type="predicted"/>
<comment type="caution">
    <text evidence="2">The sequence shown here is derived from an EMBL/GenBank/DDBJ whole genome shotgun (WGS) entry which is preliminary data.</text>
</comment>
<organism evidence="2 3">
    <name type="scientific">Pristionchus mayeri</name>
    <dbReference type="NCBI Taxonomy" id="1317129"/>
    <lineage>
        <taxon>Eukaryota</taxon>
        <taxon>Metazoa</taxon>
        <taxon>Ecdysozoa</taxon>
        <taxon>Nematoda</taxon>
        <taxon>Chromadorea</taxon>
        <taxon>Rhabditida</taxon>
        <taxon>Rhabditina</taxon>
        <taxon>Diplogasteromorpha</taxon>
        <taxon>Diplogasteroidea</taxon>
        <taxon>Neodiplogasteridae</taxon>
        <taxon>Pristionchus</taxon>
    </lineage>
</organism>
<sequence>VVTVVSVMVLVIMPQLLVRSHPGLSRRLHSASALLQTDVLDDVVAGLLDEYLLGESVGDSVFVLVDLELLSVDLLPRPGSLLLERCISIGDLSQFLRETLGVFDGVSERGKADEADEDETTHPE</sequence>
<feature type="non-terminal residue" evidence="2">
    <location>
        <position position="124"/>
    </location>
</feature>
<dbReference type="EMBL" id="BTRK01000006">
    <property type="protein sequence ID" value="GMR60254.1"/>
    <property type="molecule type" value="Genomic_DNA"/>
</dbReference>
<evidence type="ECO:0008006" key="4">
    <source>
        <dbReference type="Google" id="ProtNLM"/>
    </source>
</evidence>
<keyword evidence="3" id="KW-1185">Reference proteome</keyword>